<dbReference type="PANTHER" id="PTHR30419">
    <property type="entry name" value="HTH-TYPE TRANSCRIPTIONAL REGULATOR YBHD"/>
    <property type="match status" value="1"/>
</dbReference>
<dbReference type="Gene3D" id="1.10.10.10">
    <property type="entry name" value="Winged helix-like DNA-binding domain superfamily/Winged helix DNA-binding domain"/>
    <property type="match status" value="1"/>
</dbReference>
<dbReference type="InterPro" id="IPR005119">
    <property type="entry name" value="LysR_subst-bd"/>
</dbReference>
<geneLocation type="plasmid" evidence="7">
    <name>pMaq22A_1p DNA</name>
</geneLocation>
<feature type="domain" description="HTH lysR-type" evidence="5">
    <location>
        <begin position="1"/>
        <end position="58"/>
    </location>
</feature>
<dbReference type="GO" id="GO:0005829">
    <property type="term" value="C:cytosol"/>
    <property type="evidence" value="ECO:0007669"/>
    <property type="project" value="TreeGrafter"/>
</dbReference>
<organism evidence="6 7">
    <name type="scientific">Methylobacterium aquaticum</name>
    <dbReference type="NCBI Taxonomy" id="270351"/>
    <lineage>
        <taxon>Bacteria</taxon>
        <taxon>Pseudomonadati</taxon>
        <taxon>Pseudomonadota</taxon>
        <taxon>Alphaproteobacteria</taxon>
        <taxon>Hyphomicrobiales</taxon>
        <taxon>Methylobacteriaceae</taxon>
        <taxon>Methylobacterium</taxon>
    </lineage>
</organism>
<reference evidence="7" key="2">
    <citation type="submission" date="2015-01" db="EMBL/GenBank/DDBJ databases">
        <title>Complete genome sequence of Methylobacterium aquaticum strain 22A.</title>
        <authorList>
            <person name="Tani A."/>
            <person name="Ogura Y."/>
            <person name="Hayashi T."/>
        </authorList>
    </citation>
    <scope>NUCLEOTIDE SEQUENCE [LARGE SCALE GENOMIC DNA]</scope>
    <source>
        <strain evidence="7">MA-22A</strain>
        <plasmid evidence="7">Plasmid pMaq22A_1p DNA</plasmid>
    </source>
</reference>
<keyword evidence="2" id="KW-0805">Transcription regulation</keyword>
<dbReference type="FunFam" id="1.10.10.10:FF:000001">
    <property type="entry name" value="LysR family transcriptional regulator"/>
    <property type="match status" value="1"/>
</dbReference>
<name>A0A0C6FIW3_9HYPH</name>
<keyword evidence="3" id="KW-0238">DNA-binding</keyword>
<dbReference type="PATRIC" id="fig|270351.10.peg.5414"/>
<evidence type="ECO:0000256" key="4">
    <source>
        <dbReference type="ARBA" id="ARBA00023163"/>
    </source>
</evidence>
<dbReference type="InterPro" id="IPR050950">
    <property type="entry name" value="HTH-type_LysR_regulators"/>
</dbReference>
<reference evidence="6 7" key="1">
    <citation type="journal article" date="2015" name="Genome Announc.">
        <title>Complete Genome Sequence of Methylobacterium aquaticum Strain 22A, Isolated from Racomitrium japonicum Moss.</title>
        <authorList>
            <person name="Tani A."/>
            <person name="Ogura Y."/>
            <person name="Hayashi T."/>
            <person name="Kimbara K."/>
        </authorList>
    </citation>
    <scope>NUCLEOTIDE SEQUENCE [LARGE SCALE GENOMIC DNA]</scope>
    <source>
        <strain evidence="6 7">MA-22A</strain>
        <plasmid evidence="7">Plasmid pMaq22A_1p DNA</plasmid>
    </source>
</reference>
<dbReference type="PROSITE" id="PS50931">
    <property type="entry name" value="HTH_LYSR"/>
    <property type="match status" value="1"/>
</dbReference>
<dbReference type="SUPFAM" id="SSF46785">
    <property type="entry name" value="Winged helix' DNA-binding domain"/>
    <property type="match status" value="1"/>
</dbReference>
<evidence type="ECO:0000256" key="1">
    <source>
        <dbReference type="ARBA" id="ARBA00009437"/>
    </source>
</evidence>
<comment type="similarity">
    <text evidence="1">Belongs to the LysR transcriptional regulatory family.</text>
</comment>
<dbReference type="PANTHER" id="PTHR30419:SF8">
    <property type="entry name" value="NITROGEN ASSIMILATION TRANSCRIPTIONAL ACTIVATOR-RELATED"/>
    <property type="match status" value="1"/>
</dbReference>
<dbReference type="AlphaFoldDB" id="A0A0C6FIW3"/>
<dbReference type="Pfam" id="PF00126">
    <property type="entry name" value="HTH_1"/>
    <property type="match status" value="1"/>
</dbReference>
<evidence type="ECO:0000256" key="3">
    <source>
        <dbReference type="ARBA" id="ARBA00023125"/>
    </source>
</evidence>
<dbReference type="Gene3D" id="3.40.190.290">
    <property type="match status" value="1"/>
</dbReference>
<accession>A0A0C6FIW3</accession>
<dbReference type="RefSeq" id="WP_060849708.1">
    <property type="nucleotide sequence ID" value="NZ_AP014705.1"/>
</dbReference>
<dbReference type="KEGG" id="maqu:Maq22A_1p30520"/>
<dbReference type="InterPro" id="IPR036390">
    <property type="entry name" value="WH_DNA-bd_sf"/>
</dbReference>
<keyword evidence="6" id="KW-0614">Plasmid</keyword>
<evidence type="ECO:0000259" key="5">
    <source>
        <dbReference type="PROSITE" id="PS50931"/>
    </source>
</evidence>
<proteinExistence type="inferred from homology"/>
<sequence length="303" mass="32868">MQLRALIYFNELARHGSMRRAAEKLGIAPTAISRQIENLEYHFGAPLVERDPTGIRLTAAGELLAARSARSLRELDHVRTLIDDLKGLRAGRVTVYASGAAASGLLVPALADFSASYPDVRFEVVVASVGRSMQALAEGEADLAVTLFTPPRTDTVARCRVAIEHAAVMAPDHPLADRLQIGPDDLLAYPTAVPDAAFGVRQALDGQMREAGLPALDPVFTTGALEVQLELARRGRAVLVLPPFSVRRDAVAGTLVTRPFRGLRIRTHLDLSHLRDRPLSFAAAKLVAVLEQHMPDFRADREV</sequence>
<evidence type="ECO:0000313" key="7">
    <source>
        <dbReference type="Proteomes" id="UP000061432"/>
    </source>
</evidence>
<dbReference type="InterPro" id="IPR000847">
    <property type="entry name" value="LysR_HTH_N"/>
</dbReference>
<gene>
    <name evidence="6" type="primary">lysR</name>
    <name evidence="6" type="ORF">Maq22A_1p30520</name>
</gene>
<dbReference type="Proteomes" id="UP000061432">
    <property type="component" value="Plasmid pMaq22A_1p"/>
</dbReference>
<evidence type="ECO:0000313" key="6">
    <source>
        <dbReference type="EMBL" id="BAQ48458.1"/>
    </source>
</evidence>
<evidence type="ECO:0000256" key="2">
    <source>
        <dbReference type="ARBA" id="ARBA00023015"/>
    </source>
</evidence>
<protein>
    <submittedName>
        <fullName evidence="6">LysR family transcriptional regulator</fullName>
    </submittedName>
</protein>
<dbReference type="OrthoDB" id="5297263at2"/>
<dbReference type="GO" id="GO:0003677">
    <property type="term" value="F:DNA binding"/>
    <property type="evidence" value="ECO:0007669"/>
    <property type="project" value="UniProtKB-KW"/>
</dbReference>
<dbReference type="SUPFAM" id="SSF53850">
    <property type="entry name" value="Periplasmic binding protein-like II"/>
    <property type="match status" value="1"/>
</dbReference>
<dbReference type="EMBL" id="AP014705">
    <property type="protein sequence ID" value="BAQ48458.1"/>
    <property type="molecule type" value="Genomic_DNA"/>
</dbReference>
<keyword evidence="4" id="KW-0804">Transcription</keyword>
<dbReference type="Pfam" id="PF03466">
    <property type="entry name" value="LysR_substrate"/>
    <property type="match status" value="1"/>
</dbReference>
<dbReference type="GO" id="GO:0003700">
    <property type="term" value="F:DNA-binding transcription factor activity"/>
    <property type="evidence" value="ECO:0007669"/>
    <property type="project" value="InterPro"/>
</dbReference>
<dbReference type="InterPro" id="IPR036388">
    <property type="entry name" value="WH-like_DNA-bd_sf"/>
</dbReference>